<dbReference type="Proteomes" id="UP001499930">
    <property type="component" value="Unassembled WGS sequence"/>
</dbReference>
<evidence type="ECO:0000256" key="1">
    <source>
        <dbReference type="SAM" id="MobiDB-lite"/>
    </source>
</evidence>
<name>A0ABP6KKG1_9ACTN</name>
<comment type="caution">
    <text evidence="2">The sequence shown here is derived from an EMBL/GenBank/DDBJ whole genome shotgun (WGS) entry which is preliminary data.</text>
</comment>
<reference evidence="3" key="1">
    <citation type="journal article" date="2019" name="Int. J. Syst. Evol. Microbiol.">
        <title>The Global Catalogue of Microorganisms (GCM) 10K type strain sequencing project: providing services to taxonomists for standard genome sequencing and annotation.</title>
        <authorList>
            <consortium name="The Broad Institute Genomics Platform"/>
            <consortium name="The Broad Institute Genome Sequencing Center for Infectious Disease"/>
            <person name="Wu L."/>
            <person name="Ma J."/>
        </authorList>
    </citation>
    <scope>NUCLEOTIDE SEQUENCE [LARGE SCALE GENOMIC DNA]</scope>
    <source>
        <strain evidence="3">JCM 3106</strain>
    </source>
</reference>
<accession>A0ABP6KKG1</accession>
<gene>
    <name evidence="2" type="ORF">GCM10017559_43120</name>
</gene>
<evidence type="ECO:0000313" key="3">
    <source>
        <dbReference type="Proteomes" id="UP001499930"/>
    </source>
</evidence>
<organism evidence="2 3">
    <name type="scientific">Streptosporangium longisporum</name>
    <dbReference type="NCBI Taxonomy" id="46187"/>
    <lineage>
        <taxon>Bacteria</taxon>
        <taxon>Bacillati</taxon>
        <taxon>Actinomycetota</taxon>
        <taxon>Actinomycetes</taxon>
        <taxon>Streptosporangiales</taxon>
        <taxon>Streptosporangiaceae</taxon>
        <taxon>Streptosporangium</taxon>
    </lineage>
</organism>
<keyword evidence="3" id="KW-1185">Reference proteome</keyword>
<feature type="compositionally biased region" description="Low complexity" evidence="1">
    <location>
        <begin position="152"/>
        <end position="163"/>
    </location>
</feature>
<dbReference type="Gene3D" id="3.40.190.10">
    <property type="entry name" value="Periplasmic binding protein-like II"/>
    <property type="match status" value="2"/>
</dbReference>
<dbReference type="EMBL" id="BAAAWD010000012">
    <property type="protein sequence ID" value="GAA3015147.1"/>
    <property type="molecule type" value="Genomic_DNA"/>
</dbReference>
<evidence type="ECO:0000313" key="2">
    <source>
        <dbReference type="EMBL" id="GAA3015147.1"/>
    </source>
</evidence>
<feature type="region of interest" description="Disordered" evidence="1">
    <location>
        <begin position="128"/>
        <end position="169"/>
    </location>
</feature>
<proteinExistence type="predicted"/>
<evidence type="ECO:0008006" key="4">
    <source>
        <dbReference type="Google" id="ProtNLM"/>
    </source>
</evidence>
<protein>
    <recommendedName>
        <fullName evidence="4">LysR substrate-binding domain-containing protein</fullName>
    </recommendedName>
</protein>
<sequence length="169" mass="17989">MVMLGRIDFAFIGACGMSPLRWRGPVVWSTVGIDPVFVLLNEDHPLVEGRREELAELADEQWTVTPGDSCFGTTARHGLPTPVHPPDASTRPSGHLHDLAKGGPCRPACVQGTFQPAKGCGWCRSPGPRCAGGSCSAGTRRPPAPRSRRRSSSTPGRVTPTRSGVGARR</sequence>